<dbReference type="OrthoDB" id="408373at2759"/>
<evidence type="ECO:0000313" key="4">
    <source>
        <dbReference type="Proteomes" id="UP000078544"/>
    </source>
</evidence>
<gene>
    <name evidence="3" type="ORF">AAL_06255</name>
</gene>
<feature type="chain" id="PRO_5007894950" description="AB hydrolase-1 domain-containing protein" evidence="1">
    <location>
        <begin position="22"/>
        <end position="268"/>
    </location>
</feature>
<dbReference type="SUPFAM" id="SSF53474">
    <property type="entry name" value="alpha/beta-Hydrolases"/>
    <property type="match status" value="1"/>
</dbReference>
<evidence type="ECO:0000256" key="1">
    <source>
        <dbReference type="SAM" id="SignalP"/>
    </source>
</evidence>
<sequence>MTGLASSTALPVILLVPGACGSPAGYDNVLPYLHKAGFTTHQGPYPSCDPVDPAAATCGRDIASLRNDVLLPLLDHQKQDVIIVAHSYGGVVAGAAAKGLDKQTRSAQGQGETGVIGLIYVVGNITLEGETLLEAVGGVYPPFIKLDKPSKGLIVIEPIMDVLFNDMDASLAPEFEKVMSPHSPLAFETKATAPAWADAQFDKRRAYVRTLNDNCNPVALQDIWLEKSKVDWDVVDFETGHMPFASQPEALAEQIIKFAKGFVALESV</sequence>
<keyword evidence="1" id="KW-0732">Signal</keyword>
<dbReference type="STRING" id="1081109.A0A167Z1U1"/>
<evidence type="ECO:0000259" key="2">
    <source>
        <dbReference type="Pfam" id="PF12697"/>
    </source>
</evidence>
<dbReference type="InterPro" id="IPR000073">
    <property type="entry name" value="AB_hydrolase_1"/>
</dbReference>
<evidence type="ECO:0000313" key="3">
    <source>
        <dbReference type="EMBL" id="KZZ92045.1"/>
    </source>
</evidence>
<dbReference type="Gene3D" id="3.40.50.1820">
    <property type="entry name" value="alpha/beta hydrolase"/>
    <property type="match status" value="1"/>
</dbReference>
<dbReference type="Pfam" id="PF12697">
    <property type="entry name" value="Abhydrolase_6"/>
    <property type="match status" value="1"/>
</dbReference>
<reference evidence="3 4" key="1">
    <citation type="journal article" date="2016" name="Genome Biol. Evol.">
        <title>Divergent and convergent evolution of fungal pathogenicity.</title>
        <authorList>
            <person name="Shang Y."/>
            <person name="Xiao G."/>
            <person name="Zheng P."/>
            <person name="Cen K."/>
            <person name="Zhan S."/>
            <person name="Wang C."/>
        </authorList>
    </citation>
    <scope>NUCLEOTIDE SEQUENCE [LARGE SCALE GENOMIC DNA]</scope>
    <source>
        <strain evidence="3 4">RCEF 2490</strain>
    </source>
</reference>
<comment type="caution">
    <text evidence="3">The sequence shown here is derived from an EMBL/GenBank/DDBJ whole genome shotgun (WGS) entry which is preliminary data.</text>
</comment>
<dbReference type="PANTHER" id="PTHR37017">
    <property type="entry name" value="AB HYDROLASE-1 DOMAIN-CONTAINING PROTEIN-RELATED"/>
    <property type="match status" value="1"/>
</dbReference>
<dbReference type="PANTHER" id="PTHR37017:SF8">
    <property type="entry name" value="AB HYDROLASE-1 DOMAIN-CONTAINING PROTEIN"/>
    <property type="match status" value="1"/>
</dbReference>
<accession>A0A167Z1U1</accession>
<protein>
    <recommendedName>
        <fullName evidence="2">AB hydrolase-1 domain-containing protein</fullName>
    </recommendedName>
</protein>
<dbReference type="InterPro" id="IPR029058">
    <property type="entry name" value="AB_hydrolase_fold"/>
</dbReference>
<dbReference type="Proteomes" id="UP000078544">
    <property type="component" value="Unassembled WGS sequence"/>
</dbReference>
<feature type="signal peptide" evidence="1">
    <location>
        <begin position="1"/>
        <end position="21"/>
    </location>
</feature>
<proteinExistence type="predicted"/>
<keyword evidence="4" id="KW-1185">Reference proteome</keyword>
<organism evidence="3 4">
    <name type="scientific">Moelleriella libera RCEF 2490</name>
    <dbReference type="NCBI Taxonomy" id="1081109"/>
    <lineage>
        <taxon>Eukaryota</taxon>
        <taxon>Fungi</taxon>
        <taxon>Dikarya</taxon>
        <taxon>Ascomycota</taxon>
        <taxon>Pezizomycotina</taxon>
        <taxon>Sordariomycetes</taxon>
        <taxon>Hypocreomycetidae</taxon>
        <taxon>Hypocreales</taxon>
        <taxon>Clavicipitaceae</taxon>
        <taxon>Moelleriella</taxon>
    </lineage>
</organism>
<dbReference type="InterPro" id="IPR052897">
    <property type="entry name" value="Sec-Metab_Biosynth_Hydrolase"/>
</dbReference>
<name>A0A167Z1U1_9HYPO</name>
<dbReference type="EMBL" id="AZGY01000016">
    <property type="protein sequence ID" value="KZZ92045.1"/>
    <property type="molecule type" value="Genomic_DNA"/>
</dbReference>
<feature type="domain" description="AB hydrolase-1" evidence="2">
    <location>
        <begin position="13"/>
        <end position="253"/>
    </location>
</feature>
<dbReference type="AlphaFoldDB" id="A0A167Z1U1"/>